<evidence type="ECO:0000256" key="1">
    <source>
        <dbReference type="ARBA" id="ARBA00022723"/>
    </source>
</evidence>
<sequence>MVPGFVLNQFRSHIRKLPLVRNCFNNPEPTGKSSFPILSDAVNSKNYGLVSKLISDLDPYEVKRVKMRTMSSEASPNLVASDYPNRMIGCVCEPEADAINWMELTKGDAVKCYCGHWFQLVDYEEYFRRTAS</sequence>
<feature type="binding site" evidence="3">
    <location>
        <position position="112"/>
    </location>
    <ligand>
        <name>Zn(2+)</name>
        <dbReference type="ChEBI" id="CHEBI:29105"/>
    </ligand>
</feature>
<gene>
    <name evidence="4" type="ORF">PHET_08388</name>
</gene>
<dbReference type="GO" id="GO:0005740">
    <property type="term" value="C:mitochondrial envelope"/>
    <property type="evidence" value="ECO:0007669"/>
    <property type="project" value="InterPro"/>
</dbReference>
<dbReference type="PANTHER" id="PTHR10122:SF0">
    <property type="entry name" value="CYTOCHROME C OXIDASE SUBUNIT 5B, ISOFORM A-RELATED"/>
    <property type="match status" value="1"/>
</dbReference>
<dbReference type="AlphaFoldDB" id="A0A8J4WNZ3"/>
<dbReference type="EMBL" id="LUCH01005747">
    <property type="protein sequence ID" value="KAF5397810.1"/>
    <property type="molecule type" value="Genomic_DNA"/>
</dbReference>
<dbReference type="SUPFAM" id="SSF57802">
    <property type="entry name" value="Rubredoxin-like"/>
    <property type="match status" value="1"/>
</dbReference>
<dbReference type="OrthoDB" id="10249250at2759"/>
<dbReference type="Proteomes" id="UP000748531">
    <property type="component" value="Unassembled WGS sequence"/>
</dbReference>
<dbReference type="InterPro" id="IPR002124">
    <property type="entry name" value="Cyt_c_oxidase_su5b"/>
</dbReference>
<organism evidence="4 5">
    <name type="scientific">Paragonimus heterotremus</name>
    <dbReference type="NCBI Taxonomy" id="100268"/>
    <lineage>
        <taxon>Eukaryota</taxon>
        <taxon>Metazoa</taxon>
        <taxon>Spiralia</taxon>
        <taxon>Lophotrochozoa</taxon>
        <taxon>Platyhelminthes</taxon>
        <taxon>Trematoda</taxon>
        <taxon>Digenea</taxon>
        <taxon>Plagiorchiida</taxon>
        <taxon>Troglotremata</taxon>
        <taxon>Troglotrematidae</taxon>
        <taxon>Paragonimus</taxon>
    </lineage>
</organism>
<accession>A0A8J4WNZ3</accession>
<feature type="binding site" evidence="3">
    <location>
        <position position="92"/>
    </location>
    <ligand>
        <name>Zn(2+)</name>
        <dbReference type="ChEBI" id="CHEBI:29105"/>
    </ligand>
</feature>
<evidence type="ECO:0000256" key="3">
    <source>
        <dbReference type="PIRSR" id="PIRSR602124-1"/>
    </source>
</evidence>
<reference evidence="4" key="1">
    <citation type="submission" date="2019-05" db="EMBL/GenBank/DDBJ databases">
        <title>Annotation for the trematode Paragonimus heterotremus.</title>
        <authorList>
            <person name="Choi Y.-J."/>
        </authorList>
    </citation>
    <scope>NUCLEOTIDE SEQUENCE</scope>
    <source>
        <strain evidence="4">LC</strain>
    </source>
</reference>
<name>A0A8J4WNZ3_9TREM</name>
<dbReference type="GO" id="GO:0006123">
    <property type="term" value="P:mitochondrial electron transport, cytochrome c to oxygen"/>
    <property type="evidence" value="ECO:0007669"/>
    <property type="project" value="InterPro"/>
</dbReference>
<protein>
    <submittedName>
        <fullName evidence="4">Cytochrome-c oxidase</fullName>
    </submittedName>
</protein>
<evidence type="ECO:0000313" key="4">
    <source>
        <dbReference type="EMBL" id="KAF5397810.1"/>
    </source>
</evidence>
<feature type="binding site" evidence="3">
    <location>
        <position position="114"/>
    </location>
    <ligand>
        <name>Zn(2+)</name>
        <dbReference type="ChEBI" id="CHEBI:29105"/>
    </ligand>
</feature>
<dbReference type="PROSITE" id="PS51359">
    <property type="entry name" value="COX5B_2"/>
    <property type="match status" value="1"/>
</dbReference>
<comment type="caution">
    <text evidence="4">The sequence shown here is derived from an EMBL/GenBank/DDBJ whole genome shotgun (WGS) entry which is preliminary data.</text>
</comment>
<dbReference type="GO" id="GO:0045277">
    <property type="term" value="C:respiratory chain complex IV"/>
    <property type="evidence" value="ECO:0007669"/>
    <property type="project" value="InterPro"/>
</dbReference>
<dbReference type="Gene3D" id="2.60.11.10">
    <property type="entry name" value="Cytochrome c oxidase, subunit Vb"/>
    <property type="match status" value="1"/>
</dbReference>
<evidence type="ECO:0000313" key="5">
    <source>
        <dbReference type="Proteomes" id="UP000748531"/>
    </source>
</evidence>
<keyword evidence="2 3" id="KW-0862">Zinc</keyword>
<dbReference type="PANTHER" id="PTHR10122">
    <property type="entry name" value="CYTOCHROME C OXIDASE SUBUNIT 5B, MITOCHONDRIAL"/>
    <property type="match status" value="1"/>
</dbReference>
<feature type="binding site" evidence="3">
    <location>
        <position position="90"/>
    </location>
    <ligand>
        <name>Zn(2+)</name>
        <dbReference type="ChEBI" id="CHEBI:29105"/>
    </ligand>
</feature>
<dbReference type="InterPro" id="IPR036972">
    <property type="entry name" value="Cyt_c_oxidase_su5b_sf"/>
</dbReference>
<evidence type="ECO:0000256" key="2">
    <source>
        <dbReference type="ARBA" id="ARBA00022833"/>
    </source>
</evidence>
<proteinExistence type="predicted"/>
<dbReference type="GO" id="GO:0046872">
    <property type="term" value="F:metal ion binding"/>
    <property type="evidence" value="ECO:0007669"/>
    <property type="project" value="UniProtKB-KW"/>
</dbReference>
<keyword evidence="5" id="KW-1185">Reference proteome</keyword>
<keyword evidence="1 3" id="KW-0479">Metal-binding</keyword>